<dbReference type="GO" id="GO:0016491">
    <property type="term" value="F:oxidoreductase activity"/>
    <property type="evidence" value="ECO:0007669"/>
    <property type="project" value="InterPro"/>
</dbReference>
<reference evidence="3 4" key="1">
    <citation type="journal article" date="2020" name="Phytopathology">
        <title>Genome Sequence Resources of Colletotrichum truncatum, C. plurivorum, C. musicola, and C. sojae: Four Species Pathogenic to Soybean (Glycine max).</title>
        <authorList>
            <person name="Rogerio F."/>
            <person name="Boufleur T.R."/>
            <person name="Ciampi-Guillardi M."/>
            <person name="Sukno S.A."/>
            <person name="Thon M.R."/>
            <person name="Massola Junior N.S."/>
            <person name="Baroncelli R."/>
        </authorList>
    </citation>
    <scope>NUCLEOTIDE SEQUENCE [LARGE SCALE GENOMIC DNA]</scope>
    <source>
        <strain evidence="3 4">LFN0009</strain>
    </source>
</reference>
<evidence type="ECO:0000259" key="2">
    <source>
        <dbReference type="SMART" id="SM00829"/>
    </source>
</evidence>
<keyword evidence="1" id="KW-0808">Transferase</keyword>
<dbReference type="SUPFAM" id="SSF51735">
    <property type="entry name" value="NAD(P)-binding Rossmann-fold domains"/>
    <property type="match status" value="1"/>
</dbReference>
<dbReference type="Pfam" id="PF13602">
    <property type="entry name" value="ADH_zinc_N_2"/>
    <property type="match status" value="1"/>
</dbReference>
<evidence type="ECO:0000313" key="4">
    <source>
        <dbReference type="Proteomes" id="UP000652219"/>
    </source>
</evidence>
<dbReference type="EMBL" id="WIGN01000145">
    <property type="protein sequence ID" value="KAF6807059.1"/>
    <property type="molecule type" value="Genomic_DNA"/>
</dbReference>
<dbReference type="PANTHER" id="PTHR45681:SF6">
    <property type="entry name" value="POLYKETIDE SYNTHASE 37"/>
    <property type="match status" value="1"/>
</dbReference>
<gene>
    <name evidence="3" type="ORF">CSOJ01_08404</name>
</gene>
<name>A0A8H6J5S0_9PEZI</name>
<dbReference type="InterPro" id="IPR036291">
    <property type="entry name" value="NAD(P)-bd_dom_sf"/>
</dbReference>
<dbReference type="SMART" id="SM00829">
    <property type="entry name" value="PKS_ER"/>
    <property type="match status" value="1"/>
</dbReference>
<protein>
    <submittedName>
        <fullName evidence="3">Polyketide synthase</fullName>
    </submittedName>
</protein>
<dbReference type="InterPro" id="IPR020843">
    <property type="entry name" value="ER"/>
</dbReference>
<dbReference type="GO" id="GO:0016740">
    <property type="term" value="F:transferase activity"/>
    <property type="evidence" value="ECO:0007669"/>
    <property type="project" value="UniProtKB-KW"/>
</dbReference>
<evidence type="ECO:0000256" key="1">
    <source>
        <dbReference type="ARBA" id="ARBA00022679"/>
    </source>
</evidence>
<dbReference type="InterPro" id="IPR050444">
    <property type="entry name" value="Polyketide_Synthase"/>
</dbReference>
<organism evidence="3 4">
    <name type="scientific">Colletotrichum sojae</name>
    <dbReference type="NCBI Taxonomy" id="2175907"/>
    <lineage>
        <taxon>Eukaryota</taxon>
        <taxon>Fungi</taxon>
        <taxon>Dikarya</taxon>
        <taxon>Ascomycota</taxon>
        <taxon>Pezizomycotina</taxon>
        <taxon>Sordariomycetes</taxon>
        <taxon>Hypocreomycetidae</taxon>
        <taxon>Glomerellales</taxon>
        <taxon>Glomerellaceae</taxon>
        <taxon>Colletotrichum</taxon>
        <taxon>Colletotrichum orchidearum species complex</taxon>
    </lineage>
</organism>
<comment type="caution">
    <text evidence="3">The sequence shown here is derived from an EMBL/GenBank/DDBJ whole genome shotgun (WGS) entry which is preliminary data.</text>
</comment>
<accession>A0A8H6J5S0</accession>
<dbReference type="Gene3D" id="3.90.180.10">
    <property type="entry name" value="Medium-chain alcohol dehydrogenases, catalytic domain"/>
    <property type="match status" value="1"/>
</dbReference>
<evidence type="ECO:0000313" key="3">
    <source>
        <dbReference type="EMBL" id="KAF6807059.1"/>
    </source>
</evidence>
<keyword evidence="4" id="KW-1185">Reference proteome</keyword>
<dbReference type="PANTHER" id="PTHR45681">
    <property type="entry name" value="POLYKETIDE SYNTHASE 44-RELATED"/>
    <property type="match status" value="1"/>
</dbReference>
<dbReference type="Proteomes" id="UP000652219">
    <property type="component" value="Unassembled WGS sequence"/>
</dbReference>
<feature type="domain" description="Enoyl reductase (ER)" evidence="2">
    <location>
        <begin position="5"/>
        <end position="150"/>
    </location>
</feature>
<proteinExistence type="predicted"/>
<sequence length="162" mass="18185">MVQFGVAEVLQKRLPEELQIEKLPRGMSFLAARPCRPYGGVDVVLNSLGGELLRRSWDCIAPFCRFADIGKANIIANNTLPMGPFDRNVTFSAVDLLIVHEEARPLMKRILQDVVRLFEENPKLQEPRPLHVFLPSRPKEAMRYLQGGEEHGQGGGRIRLGG</sequence>
<dbReference type="AlphaFoldDB" id="A0A8H6J5S0"/>